<proteinExistence type="predicted"/>
<dbReference type="Proteomes" id="UP000652430">
    <property type="component" value="Unassembled WGS sequence"/>
</dbReference>
<protein>
    <submittedName>
        <fullName evidence="1">Uncharacterized protein</fullName>
    </submittedName>
</protein>
<gene>
    <name evidence="1" type="ORF">GCM10008023_21290</name>
</gene>
<dbReference type="EMBL" id="BNAQ01000002">
    <property type="protein sequence ID" value="GHH16821.1"/>
    <property type="molecule type" value="Genomic_DNA"/>
</dbReference>
<comment type="caution">
    <text evidence="1">The sequence shown here is derived from an EMBL/GenBank/DDBJ whole genome shotgun (WGS) entry which is preliminary data.</text>
</comment>
<organism evidence="1 2">
    <name type="scientific">Sphingomonas glacialis</name>
    <dbReference type="NCBI Taxonomy" id="658225"/>
    <lineage>
        <taxon>Bacteria</taxon>
        <taxon>Pseudomonadati</taxon>
        <taxon>Pseudomonadota</taxon>
        <taxon>Alphaproteobacteria</taxon>
        <taxon>Sphingomonadales</taxon>
        <taxon>Sphingomonadaceae</taxon>
        <taxon>Sphingomonas</taxon>
    </lineage>
</organism>
<evidence type="ECO:0000313" key="2">
    <source>
        <dbReference type="Proteomes" id="UP000652430"/>
    </source>
</evidence>
<keyword evidence="2" id="KW-1185">Reference proteome</keyword>
<name>A0ABQ3LLS6_9SPHN</name>
<reference evidence="2" key="1">
    <citation type="journal article" date="2019" name="Int. J. Syst. Evol. Microbiol.">
        <title>The Global Catalogue of Microorganisms (GCM) 10K type strain sequencing project: providing services to taxonomists for standard genome sequencing and annotation.</title>
        <authorList>
            <consortium name="The Broad Institute Genomics Platform"/>
            <consortium name="The Broad Institute Genome Sequencing Center for Infectious Disease"/>
            <person name="Wu L."/>
            <person name="Ma J."/>
        </authorList>
    </citation>
    <scope>NUCLEOTIDE SEQUENCE [LARGE SCALE GENOMIC DNA]</scope>
    <source>
        <strain evidence="2">CGMCC 1.8957</strain>
    </source>
</reference>
<sequence length="61" mass="7113">MTKHKLIDKAFRRLTSARMAVDDSRLRLRSKAANIIVRVERMTLPVRDADLPRPSIRRARS</sequence>
<accession>A0ABQ3LLS6</accession>
<evidence type="ECO:0000313" key="1">
    <source>
        <dbReference type="EMBL" id="GHH16821.1"/>
    </source>
</evidence>